<evidence type="ECO:0000259" key="1">
    <source>
        <dbReference type="Pfam" id="PF00535"/>
    </source>
</evidence>
<organism evidence="2 3">
    <name type="scientific">Olleya aquimaris</name>
    <dbReference type="NCBI Taxonomy" id="639310"/>
    <lineage>
        <taxon>Bacteria</taxon>
        <taxon>Pseudomonadati</taxon>
        <taxon>Bacteroidota</taxon>
        <taxon>Flavobacteriia</taxon>
        <taxon>Flavobacteriales</taxon>
        <taxon>Flavobacteriaceae</taxon>
    </lineage>
</organism>
<evidence type="ECO:0000313" key="2">
    <source>
        <dbReference type="EMBL" id="RAJ13399.1"/>
    </source>
</evidence>
<keyword evidence="2" id="KW-0808">Transferase</keyword>
<dbReference type="SUPFAM" id="SSF53448">
    <property type="entry name" value="Nucleotide-diphospho-sugar transferases"/>
    <property type="match status" value="1"/>
</dbReference>
<gene>
    <name evidence="2" type="ORF">LY08_01916</name>
</gene>
<dbReference type="Pfam" id="PF00535">
    <property type="entry name" value="Glycos_transf_2"/>
    <property type="match status" value="1"/>
</dbReference>
<dbReference type="InterPro" id="IPR001173">
    <property type="entry name" value="Glyco_trans_2-like"/>
</dbReference>
<dbReference type="OrthoDB" id="952827at2"/>
<protein>
    <submittedName>
        <fullName evidence="2">Glycosyl transferase family 2</fullName>
    </submittedName>
</protein>
<dbReference type="GO" id="GO:0006487">
    <property type="term" value="P:protein N-linked glycosylation"/>
    <property type="evidence" value="ECO:0007669"/>
    <property type="project" value="TreeGrafter"/>
</dbReference>
<proteinExistence type="predicted"/>
<dbReference type="GO" id="GO:0016740">
    <property type="term" value="F:transferase activity"/>
    <property type="evidence" value="ECO:0007669"/>
    <property type="project" value="UniProtKB-KW"/>
</dbReference>
<dbReference type="InterPro" id="IPR029044">
    <property type="entry name" value="Nucleotide-diphossugar_trans"/>
</dbReference>
<dbReference type="EMBL" id="QLLO01000006">
    <property type="protein sequence ID" value="RAJ13399.1"/>
    <property type="molecule type" value="Genomic_DNA"/>
</dbReference>
<dbReference type="RefSeq" id="WP_111660212.1">
    <property type="nucleotide sequence ID" value="NZ_QLLO01000006.1"/>
</dbReference>
<comment type="caution">
    <text evidence="2">The sequence shown here is derived from an EMBL/GenBank/DDBJ whole genome shotgun (WGS) entry which is preliminary data.</text>
</comment>
<dbReference type="PANTHER" id="PTHR10859:SF91">
    <property type="entry name" value="DOLICHYL-PHOSPHATE BETA-GLUCOSYLTRANSFERASE"/>
    <property type="match status" value="1"/>
</dbReference>
<dbReference type="Proteomes" id="UP000248703">
    <property type="component" value="Unassembled WGS sequence"/>
</dbReference>
<feature type="domain" description="Glycosyltransferase 2-like" evidence="1">
    <location>
        <begin position="5"/>
        <end position="173"/>
    </location>
</feature>
<accession>A0A327R9B3</accession>
<keyword evidence="3" id="KW-1185">Reference proteome</keyword>
<dbReference type="PANTHER" id="PTHR10859">
    <property type="entry name" value="GLYCOSYL TRANSFERASE"/>
    <property type="match status" value="1"/>
</dbReference>
<reference evidence="2 3" key="1">
    <citation type="submission" date="2018-06" db="EMBL/GenBank/DDBJ databases">
        <title>Genomic Encyclopedia of Archaeal and Bacterial Type Strains, Phase II (KMG-II): from individual species to whole genera.</title>
        <authorList>
            <person name="Goeker M."/>
        </authorList>
    </citation>
    <scope>NUCLEOTIDE SEQUENCE [LARGE SCALE GENOMIC DNA]</scope>
    <source>
        <strain evidence="2 3">DSM 24464</strain>
    </source>
</reference>
<sequence length="240" mass="27718">MPSSCIIIPCYNEAKRLNVDAFKAFQKNNSNFDMCFVNDGSTDDTMSILNELKNLDSGIKIINFKLNKGKAEAIRHAVLKLSEYDYIGYLDADLSTPLAEISRLLTIAKTEQIEFVLGSRIKIIGSSIQRKAYRHFFGRVVATFIDSGILKLDIYDTQCGAKIIKNDLAQQLFKQPFKTKWLFDVELLARLKKEKGLTYCKTQVKEIPLQKWHDDGDTRITFFEFLKTPFDLLKIYWQYK</sequence>
<evidence type="ECO:0000313" key="3">
    <source>
        <dbReference type="Proteomes" id="UP000248703"/>
    </source>
</evidence>
<dbReference type="Gene3D" id="3.90.550.10">
    <property type="entry name" value="Spore Coat Polysaccharide Biosynthesis Protein SpsA, Chain A"/>
    <property type="match status" value="1"/>
</dbReference>
<dbReference type="AlphaFoldDB" id="A0A327R9B3"/>
<name>A0A327R9B3_9FLAO</name>